<feature type="chain" id="PRO_5021341710" description="Carboxylic ester hydrolase" evidence="1">
    <location>
        <begin position="20"/>
        <end position="157"/>
    </location>
</feature>
<evidence type="ECO:0000313" key="2">
    <source>
        <dbReference type="EMBL" id="TGO08982.1"/>
    </source>
</evidence>
<evidence type="ECO:0000313" key="3">
    <source>
        <dbReference type="Proteomes" id="UP000297777"/>
    </source>
</evidence>
<name>A0A4Z1EE91_9HELO</name>
<organism evidence="2 3">
    <name type="scientific">Botrytis tulipae</name>
    <dbReference type="NCBI Taxonomy" id="87230"/>
    <lineage>
        <taxon>Eukaryota</taxon>
        <taxon>Fungi</taxon>
        <taxon>Dikarya</taxon>
        <taxon>Ascomycota</taxon>
        <taxon>Pezizomycotina</taxon>
        <taxon>Leotiomycetes</taxon>
        <taxon>Helotiales</taxon>
        <taxon>Sclerotiniaceae</taxon>
        <taxon>Botrytis</taxon>
    </lineage>
</organism>
<keyword evidence="3" id="KW-1185">Reference proteome</keyword>
<sequence>MKLLHQVVAMLPLAATSIASTFNCSIPNFQSFLAASEIAGQVLSTVAYFNNSTFIPPSSSRQVPTGMPANCTVQLNITTEVNTYFSFILMLPNKWNSKDFGVAQSGQGINYIDATGMRYGFAAVGTDTGHTDSDMSSSWTGNPEFINDWPWRANHDW</sequence>
<dbReference type="OrthoDB" id="3039123at2759"/>
<gene>
    <name evidence="2" type="ORF">BTUL_0184g00290</name>
</gene>
<protein>
    <recommendedName>
        <fullName evidence="4">Carboxylic ester hydrolase</fullName>
    </recommendedName>
</protein>
<feature type="signal peptide" evidence="1">
    <location>
        <begin position="1"/>
        <end position="19"/>
    </location>
</feature>
<dbReference type="Proteomes" id="UP000297777">
    <property type="component" value="Unassembled WGS sequence"/>
</dbReference>
<dbReference type="EMBL" id="PQXH01000184">
    <property type="protein sequence ID" value="TGO08982.1"/>
    <property type="molecule type" value="Genomic_DNA"/>
</dbReference>
<comment type="caution">
    <text evidence="2">The sequence shown here is derived from an EMBL/GenBank/DDBJ whole genome shotgun (WGS) entry which is preliminary data.</text>
</comment>
<evidence type="ECO:0008006" key="4">
    <source>
        <dbReference type="Google" id="ProtNLM"/>
    </source>
</evidence>
<accession>A0A4Z1EE91</accession>
<keyword evidence="1" id="KW-0732">Signal</keyword>
<reference evidence="2 3" key="1">
    <citation type="submission" date="2017-12" db="EMBL/GenBank/DDBJ databases">
        <title>Comparative genomics of Botrytis spp.</title>
        <authorList>
            <person name="Valero-Jimenez C.A."/>
            <person name="Tapia P."/>
            <person name="Veloso J."/>
            <person name="Silva-Moreno E."/>
            <person name="Staats M."/>
            <person name="Valdes J.H."/>
            <person name="Van Kan J.A.L."/>
        </authorList>
    </citation>
    <scope>NUCLEOTIDE SEQUENCE [LARGE SCALE GENOMIC DNA]</scope>
    <source>
        <strain evidence="2 3">Bt9001</strain>
    </source>
</reference>
<proteinExistence type="predicted"/>
<evidence type="ECO:0000256" key="1">
    <source>
        <dbReference type="SAM" id="SignalP"/>
    </source>
</evidence>
<dbReference type="AlphaFoldDB" id="A0A4Z1EE91"/>